<dbReference type="InterPro" id="IPR011066">
    <property type="entry name" value="MscS_channel_C_sf"/>
</dbReference>
<feature type="compositionally biased region" description="Polar residues" evidence="8">
    <location>
        <begin position="279"/>
        <end position="292"/>
    </location>
</feature>
<comment type="function">
    <text evidence="7">Mechanosensitive channel that participates in the regulation of osmotic pressure changes within the cell, opening in response to stretch forces in the membrane lipid bilayer, without the need for other proteins. Contributes to normal resistance to hypoosmotic shock. Forms an ion channel of 1.0 nanosiemens conductance with a slight preference for anions.</text>
</comment>
<gene>
    <name evidence="11" type="ORF">HBF26_18910</name>
</gene>
<keyword evidence="3" id="KW-1003">Cell membrane</keyword>
<feature type="domain" description="Mechanosensitive ion channel MscS" evidence="9">
    <location>
        <begin position="108"/>
        <end position="173"/>
    </location>
</feature>
<keyword evidence="7" id="KW-0407">Ion channel</keyword>
<dbReference type="SUPFAM" id="SSF50182">
    <property type="entry name" value="Sm-like ribonucleoproteins"/>
    <property type="match status" value="1"/>
</dbReference>
<evidence type="ECO:0000259" key="9">
    <source>
        <dbReference type="Pfam" id="PF00924"/>
    </source>
</evidence>
<evidence type="ECO:0000256" key="4">
    <source>
        <dbReference type="ARBA" id="ARBA00022692"/>
    </source>
</evidence>
<protein>
    <recommendedName>
        <fullName evidence="7">Small-conductance mechanosensitive channel</fullName>
    </recommendedName>
</protein>
<dbReference type="InterPro" id="IPR023408">
    <property type="entry name" value="MscS_beta-dom_sf"/>
</dbReference>
<organism evidence="11 12">
    <name type="scientific">Luteibacter jiangsuensis</name>
    <dbReference type="NCBI Taxonomy" id="637577"/>
    <lineage>
        <taxon>Bacteria</taxon>
        <taxon>Pseudomonadati</taxon>
        <taxon>Pseudomonadota</taxon>
        <taxon>Gammaproteobacteria</taxon>
        <taxon>Lysobacterales</taxon>
        <taxon>Rhodanobacteraceae</taxon>
        <taxon>Luteibacter</taxon>
    </lineage>
</organism>
<comment type="caution">
    <text evidence="11">The sequence shown here is derived from an EMBL/GenBank/DDBJ whole genome shotgun (WGS) entry which is preliminary data.</text>
</comment>
<dbReference type="Gene3D" id="2.30.30.60">
    <property type="match status" value="1"/>
</dbReference>
<proteinExistence type="inferred from homology"/>
<evidence type="ECO:0000313" key="11">
    <source>
        <dbReference type="EMBL" id="NID06964.1"/>
    </source>
</evidence>
<dbReference type="SUPFAM" id="SSF82861">
    <property type="entry name" value="Mechanosensitive channel protein MscS (YggB), transmembrane region"/>
    <property type="match status" value="1"/>
</dbReference>
<keyword evidence="5 7" id="KW-1133">Transmembrane helix</keyword>
<feature type="region of interest" description="Disordered" evidence="8">
    <location>
        <begin position="267"/>
        <end position="292"/>
    </location>
</feature>
<keyword evidence="7" id="KW-0813">Transport</keyword>
<keyword evidence="7" id="KW-0997">Cell inner membrane</keyword>
<evidence type="ECO:0000256" key="5">
    <source>
        <dbReference type="ARBA" id="ARBA00022989"/>
    </source>
</evidence>
<dbReference type="SUPFAM" id="SSF82689">
    <property type="entry name" value="Mechanosensitive channel protein MscS (YggB), C-terminal domain"/>
    <property type="match status" value="1"/>
</dbReference>
<dbReference type="RefSeq" id="WP_167129713.1">
    <property type="nucleotide sequence ID" value="NZ_JAAQQR010000013.1"/>
</dbReference>
<comment type="similarity">
    <text evidence="2 7">Belongs to the MscS (TC 1.A.23) family.</text>
</comment>
<keyword evidence="7" id="KW-0406">Ion transport</keyword>
<feature type="transmembrane region" description="Helical" evidence="7">
    <location>
        <begin position="61"/>
        <end position="81"/>
    </location>
</feature>
<dbReference type="Pfam" id="PF05552">
    <property type="entry name" value="MS_channel_1st_1"/>
    <property type="match status" value="1"/>
</dbReference>
<dbReference type="InterPro" id="IPR008910">
    <property type="entry name" value="MSC_TM_helix"/>
</dbReference>
<dbReference type="InterPro" id="IPR049278">
    <property type="entry name" value="MS_channel_C"/>
</dbReference>
<dbReference type="InterPro" id="IPR011014">
    <property type="entry name" value="MscS_channel_TM-2"/>
</dbReference>
<dbReference type="InterPro" id="IPR006685">
    <property type="entry name" value="MscS_channel_2nd"/>
</dbReference>
<dbReference type="InterPro" id="IPR010920">
    <property type="entry name" value="LSM_dom_sf"/>
</dbReference>
<accession>A0ABX0Q8X5</accession>
<evidence type="ECO:0000256" key="3">
    <source>
        <dbReference type="ARBA" id="ARBA00022475"/>
    </source>
</evidence>
<evidence type="ECO:0000313" key="12">
    <source>
        <dbReference type="Proteomes" id="UP001429601"/>
    </source>
</evidence>
<dbReference type="Gene3D" id="1.10.287.1260">
    <property type="match status" value="1"/>
</dbReference>
<sequence length="292" mass="31572">MIDFLDRLGIDQAMRALALTYAIRIGLAILLLVVGFWIAARLANFGRRALERARVDVTLALFLRNLIYGVLLALLFIQVLGTMGVPTASFIAAIGAAGLAIGLALNSSLSNLAWGVLLILFRPFRVGDFVTVGGIDGTVESVNLMHTYLVTPDNRQAVVPNAKVGGDAIINYNVRGTRRFELKVGIGYGDDIGKAMQVVQELFAEDARILKNPAPGVWTEGLGDSSVNLVIRGWTTVPDLWEAQTTLLRRIKERFAEEEITIPYPQSEIRLVGPASGQEGKTPSPQASSNDG</sequence>
<keyword evidence="4 7" id="KW-0812">Transmembrane</keyword>
<keyword evidence="12" id="KW-1185">Reference proteome</keyword>
<feature type="transmembrane region" description="Helical" evidence="7">
    <location>
        <begin position="21"/>
        <end position="40"/>
    </location>
</feature>
<dbReference type="Gene3D" id="3.30.70.100">
    <property type="match status" value="1"/>
</dbReference>
<evidence type="ECO:0000256" key="2">
    <source>
        <dbReference type="ARBA" id="ARBA00008017"/>
    </source>
</evidence>
<dbReference type="Pfam" id="PF00924">
    <property type="entry name" value="MS_channel_2nd"/>
    <property type="match status" value="1"/>
</dbReference>
<comment type="subunit">
    <text evidence="7">Homoheptamer.</text>
</comment>
<feature type="domain" description="Mechanosensitive ion channel MscS C-terminal" evidence="10">
    <location>
        <begin position="181"/>
        <end position="262"/>
    </location>
</feature>
<evidence type="ECO:0000256" key="7">
    <source>
        <dbReference type="RuleBase" id="RU369025"/>
    </source>
</evidence>
<feature type="transmembrane region" description="Helical" evidence="7">
    <location>
        <begin position="87"/>
        <end position="120"/>
    </location>
</feature>
<comment type="subcellular location">
    <subcellularLocation>
        <location evidence="7">Cell inner membrane</location>
        <topology evidence="7">Multi-pass membrane protein</topology>
    </subcellularLocation>
    <subcellularLocation>
        <location evidence="1">Cell membrane</location>
        <topology evidence="1">Multi-pass membrane protein</topology>
    </subcellularLocation>
</comment>
<evidence type="ECO:0000256" key="8">
    <source>
        <dbReference type="SAM" id="MobiDB-lite"/>
    </source>
</evidence>
<dbReference type="PANTHER" id="PTHR30221">
    <property type="entry name" value="SMALL-CONDUCTANCE MECHANOSENSITIVE CHANNEL"/>
    <property type="match status" value="1"/>
</dbReference>
<keyword evidence="6 7" id="KW-0472">Membrane</keyword>
<dbReference type="InterPro" id="IPR045275">
    <property type="entry name" value="MscS_archaea/bacteria_type"/>
</dbReference>
<dbReference type="EMBL" id="JAAQQR010000013">
    <property type="protein sequence ID" value="NID06964.1"/>
    <property type="molecule type" value="Genomic_DNA"/>
</dbReference>
<name>A0ABX0Q8X5_9GAMM</name>
<evidence type="ECO:0000259" key="10">
    <source>
        <dbReference type="Pfam" id="PF21082"/>
    </source>
</evidence>
<dbReference type="Pfam" id="PF21082">
    <property type="entry name" value="MS_channel_3rd"/>
    <property type="match status" value="1"/>
</dbReference>
<dbReference type="Proteomes" id="UP001429601">
    <property type="component" value="Unassembled WGS sequence"/>
</dbReference>
<reference evidence="11 12" key="1">
    <citation type="journal article" date="2011" name="Curr. Microbiol.">
        <title>Luteibacter jiangsuensis sp. nov.: a methamidophos-degrading bacterium isolated from a methamidophos-manufacturing factory.</title>
        <authorList>
            <person name="Wang L."/>
            <person name="Wang G.L."/>
            <person name="Li S.P."/>
            <person name="Jiang J.D."/>
        </authorList>
    </citation>
    <scope>NUCLEOTIDE SEQUENCE [LARGE SCALE GENOMIC DNA]</scope>
    <source>
        <strain evidence="11 12">CGMCC 1.10133</strain>
    </source>
</reference>
<comment type="caution">
    <text evidence="7">Lacks conserved residue(s) required for the propagation of feature annotation.</text>
</comment>
<dbReference type="PANTHER" id="PTHR30221:SF1">
    <property type="entry name" value="SMALL-CONDUCTANCE MECHANOSENSITIVE CHANNEL"/>
    <property type="match status" value="1"/>
</dbReference>
<evidence type="ECO:0000256" key="6">
    <source>
        <dbReference type="ARBA" id="ARBA00023136"/>
    </source>
</evidence>
<evidence type="ECO:0000256" key="1">
    <source>
        <dbReference type="ARBA" id="ARBA00004651"/>
    </source>
</evidence>